<organism evidence="6 7">
    <name type="scientific">Dillenia turbinata</name>
    <dbReference type="NCBI Taxonomy" id="194707"/>
    <lineage>
        <taxon>Eukaryota</taxon>
        <taxon>Viridiplantae</taxon>
        <taxon>Streptophyta</taxon>
        <taxon>Embryophyta</taxon>
        <taxon>Tracheophyta</taxon>
        <taxon>Spermatophyta</taxon>
        <taxon>Magnoliopsida</taxon>
        <taxon>eudicotyledons</taxon>
        <taxon>Gunneridae</taxon>
        <taxon>Pentapetalae</taxon>
        <taxon>Dilleniales</taxon>
        <taxon>Dilleniaceae</taxon>
        <taxon>Dillenia</taxon>
    </lineage>
</organism>
<reference evidence="6 7" key="1">
    <citation type="submission" date="2023-12" db="EMBL/GenBank/DDBJ databases">
        <title>A high-quality genome assembly for Dillenia turbinata (Dilleniales).</title>
        <authorList>
            <person name="Chanderbali A."/>
        </authorList>
    </citation>
    <scope>NUCLEOTIDE SEQUENCE [LARGE SCALE GENOMIC DNA]</scope>
    <source>
        <strain evidence="6">LSX21</strain>
        <tissue evidence="6">Leaf</tissue>
    </source>
</reference>
<dbReference type="InterPro" id="IPR016159">
    <property type="entry name" value="Cullin_repeat-like_dom_sf"/>
</dbReference>
<keyword evidence="2 3" id="KW-0813">Transport</keyword>
<dbReference type="GO" id="GO:0015031">
    <property type="term" value="P:protein transport"/>
    <property type="evidence" value="ECO:0007669"/>
    <property type="project" value="UniProtKB-KW"/>
</dbReference>
<dbReference type="InterPro" id="IPR004140">
    <property type="entry name" value="Exo70"/>
</dbReference>
<keyword evidence="3" id="KW-0653">Protein transport</keyword>
<evidence type="ECO:0000313" key="7">
    <source>
        <dbReference type="Proteomes" id="UP001370490"/>
    </source>
</evidence>
<gene>
    <name evidence="6" type="ORF">RJ641_005494</name>
</gene>
<feature type="compositionally biased region" description="Low complexity" evidence="4">
    <location>
        <begin position="26"/>
        <end position="35"/>
    </location>
</feature>
<feature type="domain" description="Exocyst complex subunit Exo70 C-terminal" evidence="5">
    <location>
        <begin position="240"/>
        <end position="601"/>
    </location>
</feature>
<comment type="similarity">
    <text evidence="1 3">Belongs to the EXO70 family.</text>
</comment>
<dbReference type="GO" id="GO:0006887">
    <property type="term" value="P:exocytosis"/>
    <property type="evidence" value="ECO:0007669"/>
    <property type="project" value="UniProtKB-KW"/>
</dbReference>
<evidence type="ECO:0000256" key="1">
    <source>
        <dbReference type="ARBA" id="ARBA00006756"/>
    </source>
</evidence>
<dbReference type="SUPFAM" id="SSF74788">
    <property type="entry name" value="Cullin repeat-like"/>
    <property type="match status" value="1"/>
</dbReference>
<keyword evidence="7" id="KW-1185">Reference proteome</keyword>
<dbReference type="GO" id="GO:0000145">
    <property type="term" value="C:exocyst"/>
    <property type="evidence" value="ECO:0007669"/>
    <property type="project" value="InterPro"/>
</dbReference>
<feature type="region of interest" description="Disordered" evidence="4">
    <location>
        <begin position="1"/>
        <end position="41"/>
    </location>
</feature>
<feature type="compositionally biased region" description="Polar residues" evidence="4">
    <location>
        <begin position="13"/>
        <end position="25"/>
    </location>
</feature>
<protein>
    <recommendedName>
        <fullName evidence="3">Exocyst subunit Exo70 family protein</fullName>
    </recommendedName>
</protein>
<dbReference type="EMBL" id="JBAMMX010000013">
    <property type="protein sequence ID" value="KAK6929289.1"/>
    <property type="molecule type" value="Genomic_DNA"/>
</dbReference>
<evidence type="ECO:0000313" key="6">
    <source>
        <dbReference type="EMBL" id="KAK6929289.1"/>
    </source>
</evidence>
<dbReference type="AlphaFoldDB" id="A0AAN8V9F5"/>
<dbReference type="Proteomes" id="UP001370490">
    <property type="component" value="Unassembled WGS sequence"/>
</dbReference>
<dbReference type="PANTHER" id="PTHR12542">
    <property type="entry name" value="EXOCYST COMPLEX PROTEIN EXO70"/>
    <property type="match status" value="1"/>
</dbReference>
<proteinExistence type="inferred from homology"/>
<dbReference type="Pfam" id="PF03081">
    <property type="entry name" value="Exo70_C"/>
    <property type="match status" value="1"/>
</dbReference>
<dbReference type="PANTHER" id="PTHR12542:SF26">
    <property type="entry name" value="EXOCYST SUBUNIT EXO70 FAMILY PROTEIN"/>
    <property type="match status" value="1"/>
</dbReference>
<name>A0AAN8V9F5_9MAGN</name>
<evidence type="ECO:0000259" key="5">
    <source>
        <dbReference type="Pfam" id="PF03081"/>
    </source>
</evidence>
<comment type="caution">
    <text evidence="6">The sequence shown here is derived from an EMBL/GenBank/DDBJ whole genome shotgun (WGS) entry which is preliminary data.</text>
</comment>
<dbReference type="Pfam" id="PF20669">
    <property type="entry name" value="Exo70_N"/>
    <property type="match status" value="1"/>
</dbReference>
<dbReference type="Gene3D" id="1.20.1280.170">
    <property type="entry name" value="Exocyst complex component Exo70"/>
    <property type="match status" value="1"/>
</dbReference>
<sequence>MVLSITPKREELTTMSKRVTPSHLFSPSGTPSTPHSIPPPTPLHHPLSETMVEETLEEANKIITKWDSSSNSCTRITFLFTPDNRKEAQRYLKSVMQLRKSMHFLVSVRSHSDLLILSQNLMQIAMKRLEKEFYQILSTNRNKLDPESVSSKSEYSESENEFYQSSEIVEVEAVSDIIMSDLKSIADCMTSCGYGHECVQIYKTIRRSIVDEGLHKLGIKKFRSSQINQMEWRALEDEIKKWLCGVKIVVRTLFTRERILCDHVFSASEATRESCFTDVCKEGGLTLLHFPEQVAKSKKTRDKIFQLMNLYELLTGLLLEIESIFRFQSTLPVRSQAHSSMTKLGDSIHAILHDFETSIRKEHSKTPAMGGGIHPLTRSSCEFMTRISDHALVLSKIDSESSSPSKFPMPTSYFSIPSSYSSPYAAASTRLAWMILVLLCKLETKAELYKDVSLSYIFLANNLRFILSAVRSSSLKFLLGNEWIAKQQKKVNQYVINYEATAWGRVLNLIPDEESPSTLSNRQISEFFLRFNSLFEEVYRKQTSWIVEDTKLRKEIKVLVASKLVVRYRRFYEKYKEIMREERGMEAVVRFAPEDLENHMSYLFLGTAVSGSWSSSASSDSSSSVSSGRGWYRAGELIASRCRLGECISENQRAVPLSKFGRTPSDETCSQYRNFLRCVIELRLETRLLQILVSQFLPLPCLRPIGKDTTFCCQHLPVRPFNNIFVATISSLISEERDAKLYICKKLKSFELFYMGDDKHT</sequence>
<evidence type="ECO:0000256" key="4">
    <source>
        <dbReference type="SAM" id="MobiDB-lite"/>
    </source>
</evidence>
<dbReference type="InterPro" id="IPR046364">
    <property type="entry name" value="Exo70_C"/>
</dbReference>
<accession>A0AAN8V9F5</accession>
<keyword evidence="3" id="KW-0268">Exocytosis</keyword>
<dbReference type="GO" id="GO:0005546">
    <property type="term" value="F:phosphatidylinositol-4,5-bisphosphate binding"/>
    <property type="evidence" value="ECO:0007669"/>
    <property type="project" value="InterPro"/>
</dbReference>
<evidence type="ECO:0000256" key="2">
    <source>
        <dbReference type="ARBA" id="ARBA00022448"/>
    </source>
</evidence>
<comment type="function">
    <text evidence="3">Component of the exocyst complex.</text>
</comment>
<evidence type="ECO:0000256" key="3">
    <source>
        <dbReference type="RuleBase" id="RU365026"/>
    </source>
</evidence>